<dbReference type="RefSeq" id="WP_165138165.1">
    <property type="nucleotide sequence ID" value="NZ_CP049255.1"/>
</dbReference>
<dbReference type="Proteomes" id="UP000529310">
    <property type="component" value="Unassembled WGS sequence"/>
</dbReference>
<dbReference type="EMBL" id="JACHWQ010000010">
    <property type="protein sequence ID" value="MBB2977013.1"/>
    <property type="molecule type" value="Genomic_DNA"/>
</dbReference>
<evidence type="ECO:0000256" key="2">
    <source>
        <dbReference type="SAM" id="Phobius"/>
    </source>
</evidence>
<proteinExistence type="predicted"/>
<sequence length="86" mass="9335">MAKQDRTRAERERARIYAGRLRFHSDQELRRRRDNLMASVFGGILIVALAVGQYAFHVDADGASDASASPSPSATTPAAPILIPTP</sequence>
<gene>
    <name evidence="3" type="ORF">FHX49_002605</name>
</gene>
<evidence type="ECO:0000256" key="1">
    <source>
        <dbReference type="SAM" id="MobiDB-lite"/>
    </source>
</evidence>
<accession>A0A7W4V6A6</accession>
<feature type="region of interest" description="Disordered" evidence="1">
    <location>
        <begin position="62"/>
        <end position="86"/>
    </location>
</feature>
<comment type="caution">
    <text evidence="3">The sequence shown here is derived from an EMBL/GenBank/DDBJ whole genome shotgun (WGS) entry which is preliminary data.</text>
</comment>
<dbReference type="AlphaFoldDB" id="A0A7W4V6A6"/>
<name>A0A7W4V6A6_9MICO</name>
<keyword evidence="2" id="KW-0472">Membrane</keyword>
<keyword evidence="2" id="KW-1133">Transmembrane helix</keyword>
<feature type="compositionally biased region" description="Low complexity" evidence="1">
    <location>
        <begin position="62"/>
        <end position="80"/>
    </location>
</feature>
<keyword evidence="2" id="KW-0812">Transmembrane</keyword>
<keyword evidence="4" id="KW-1185">Reference proteome</keyword>
<organism evidence="3 4">
    <name type="scientific">Microbacterium endophyticum</name>
    <dbReference type="NCBI Taxonomy" id="1526412"/>
    <lineage>
        <taxon>Bacteria</taxon>
        <taxon>Bacillati</taxon>
        <taxon>Actinomycetota</taxon>
        <taxon>Actinomycetes</taxon>
        <taxon>Micrococcales</taxon>
        <taxon>Microbacteriaceae</taxon>
        <taxon>Microbacterium</taxon>
    </lineage>
</organism>
<evidence type="ECO:0000313" key="3">
    <source>
        <dbReference type="EMBL" id="MBB2977013.1"/>
    </source>
</evidence>
<protein>
    <recommendedName>
        <fullName evidence="5">Dioxygenase</fullName>
    </recommendedName>
</protein>
<evidence type="ECO:0008006" key="5">
    <source>
        <dbReference type="Google" id="ProtNLM"/>
    </source>
</evidence>
<evidence type="ECO:0000313" key="4">
    <source>
        <dbReference type="Proteomes" id="UP000529310"/>
    </source>
</evidence>
<reference evidence="3 4" key="1">
    <citation type="submission" date="2020-08" db="EMBL/GenBank/DDBJ databases">
        <title>Sequencing the genomes of 1000 actinobacteria strains.</title>
        <authorList>
            <person name="Klenk H.-P."/>
        </authorList>
    </citation>
    <scope>NUCLEOTIDE SEQUENCE [LARGE SCALE GENOMIC DNA]</scope>
    <source>
        <strain evidence="3 4">DSM 27099</strain>
    </source>
</reference>
<feature type="transmembrane region" description="Helical" evidence="2">
    <location>
        <begin position="36"/>
        <end position="56"/>
    </location>
</feature>